<evidence type="ECO:0000313" key="4">
    <source>
        <dbReference type="EMBL" id="CAD7222722.1"/>
    </source>
</evidence>
<evidence type="ECO:0000256" key="2">
    <source>
        <dbReference type="ARBA" id="ARBA00023157"/>
    </source>
</evidence>
<proteinExistence type="predicted"/>
<dbReference type="InterPro" id="IPR032104">
    <property type="entry name" value="Spaetzle"/>
</dbReference>
<dbReference type="Gene3D" id="2.10.90.10">
    <property type="entry name" value="Cystine-knot cytokines"/>
    <property type="match status" value="1"/>
</dbReference>
<dbReference type="GO" id="GO:0021556">
    <property type="term" value="P:central nervous system formation"/>
    <property type="evidence" value="ECO:0007669"/>
    <property type="project" value="TreeGrafter"/>
</dbReference>
<sequence>MAFQLVLMAALAAIAVADRSPYAPHPTYQPAYGPTYQPAYQPSYHQPAYHEPAYAEPAYAPRPSYGHYPEVPACAANGTLNYCLEDKEYPEYEVKHAIKTHKYGFLELYADVADLNTDNSVDRLTKLVEETYICPSETIYARPLRAKNTDGKWRVIVNNVKVDYDEFTQSVRLETCLTPGSKCPLIPDCYETSCLQKWIYHRFVVYDSYDQYFPFAIESFRLPASCACKAEAFAPDH</sequence>
<dbReference type="GO" id="GO:0005121">
    <property type="term" value="F:Toll binding"/>
    <property type="evidence" value="ECO:0007669"/>
    <property type="project" value="TreeGrafter"/>
</dbReference>
<keyword evidence="2" id="KW-1015">Disulfide bond</keyword>
<dbReference type="PANTHER" id="PTHR23199">
    <property type="entry name" value="NEUROTROPHIN 1-RELATED"/>
    <property type="match status" value="1"/>
</dbReference>
<name>A0A7R8ZGJ9_9CRUS</name>
<dbReference type="GO" id="GO:0008083">
    <property type="term" value="F:growth factor activity"/>
    <property type="evidence" value="ECO:0007669"/>
    <property type="project" value="TreeGrafter"/>
</dbReference>
<dbReference type="InterPro" id="IPR029034">
    <property type="entry name" value="Cystine-knot_cytokine"/>
</dbReference>
<dbReference type="EMBL" id="OB660096">
    <property type="protein sequence ID" value="CAD7222722.1"/>
    <property type="molecule type" value="Genomic_DNA"/>
</dbReference>
<dbReference type="SUPFAM" id="SSF57501">
    <property type="entry name" value="Cystine-knot cytokines"/>
    <property type="match status" value="1"/>
</dbReference>
<evidence type="ECO:0000256" key="1">
    <source>
        <dbReference type="ARBA" id="ARBA00022729"/>
    </source>
</evidence>
<keyword evidence="3" id="KW-0325">Glycoprotein</keyword>
<dbReference type="GO" id="GO:0005615">
    <property type="term" value="C:extracellular space"/>
    <property type="evidence" value="ECO:0007669"/>
    <property type="project" value="UniProtKB-ARBA"/>
</dbReference>
<dbReference type="InterPro" id="IPR052444">
    <property type="entry name" value="Spz/Toll_ligand-like"/>
</dbReference>
<protein>
    <submittedName>
        <fullName evidence="4">Uncharacterized protein</fullName>
    </submittedName>
</protein>
<accession>A0A7R8ZGJ9</accession>
<organism evidence="4">
    <name type="scientific">Cyprideis torosa</name>
    <dbReference type="NCBI Taxonomy" id="163714"/>
    <lineage>
        <taxon>Eukaryota</taxon>
        <taxon>Metazoa</taxon>
        <taxon>Ecdysozoa</taxon>
        <taxon>Arthropoda</taxon>
        <taxon>Crustacea</taxon>
        <taxon>Oligostraca</taxon>
        <taxon>Ostracoda</taxon>
        <taxon>Podocopa</taxon>
        <taxon>Podocopida</taxon>
        <taxon>Cytherocopina</taxon>
        <taxon>Cytheroidea</taxon>
        <taxon>Cytherideidae</taxon>
        <taxon>Cyprideis</taxon>
    </lineage>
</organism>
<dbReference type="GO" id="GO:0045087">
    <property type="term" value="P:innate immune response"/>
    <property type="evidence" value="ECO:0007669"/>
    <property type="project" value="TreeGrafter"/>
</dbReference>
<dbReference type="OrthoDB" id="6492393at2759"/>
<evidence type="ECO:0000256" key="3">
    <source>
        <dbReference type="ARBA" id="ARBA00023180"/>
    </source>
</evidence>
<dbReference type="FunFam" id="2.10.90.10:FF:000035">
    <property type="entry name" value="Spz1"/>
    <property type="match status" value="1"/>
</dbReference>
<keyword evidence="1" id="KW-0732">Signal</keyword>
<reference evidence="4" key="1">
    <citation type="submission" date="2020-11" db="EMBL/GenBank/DDBJ databases">
        <authorList>
            <person name="Tran Van P."/>
        </authorList>
    </citation>
    <scope>NUCLEOTIDE SEQUENCE</scope>
</reference>
<dbReference type="PANTHER" id="PTHR23199:SF12">
    <property type="entry name" value="NEUROTROPHIN 1-RELATED"/>
    <property type="match status" value="1"/>
</dbReference>
<dbReference type="AlphaFoldDB" id="A0A7R8ZGJ9"/>
<gene>
    <name evidence="4" type="ORF">CTOB1V02_LOCUS721</name>
</gene>
<dbReference type="Pfam" id="PF16077">
    <property type="entry name" value="Spaetzle"/>
    <property type="match status" value="1"/>
</dbReference>